<feature type="domain" description="NrtR DNA-binding winged helix" evidence="3">
    <location>
        <begin position="176"/>
        <end position="233"/>
    </location>
</feature>
<accession>A0A939B909</accession>
<evidence type="ECO:0000313" key="4">
    <source>
        <dbReference type="EMBL" id="MBM6698988.1"/>
    </source>
</evidence>
<dbReference type="RefSeq" id="WP_204467327.1">
    <property type="nucleotide sequence ID" value="NZ_JACLYU010000001.1"/>
</dbReference>
<protein>
    <submittedName>
        <fullName evidence="4">NUDIX hydrolase</fullName>
    </submittedName>
</protein>
<dbReference type="InterPro" id="IPR036390">
    <property type="entry name" value="WH_DNA-bd_sf"/>
</dbReference>
<dbReference type="InterPro" id="IPR036388">
    <property type="entry name" value="WH-like_DNA-bd_sf"/>
</dbReference>
<evidence type="ECO:0000256" key="1">
    <source>
        <dbReference type="SAM" id="MobiDB-lite"/>
    </source>
</evidence>
<dbReference type="AlphaFoldDB" id="A0A939B909"/>
<dbReference type="SUPFAM" id="SSF55811">
    <property type="entry name" value="Nudix"/>
    <property type="match status" value="1"/>
</dbReference>
<organism evidence="4 5">
    <name type="scientific">Bifidobacterium pullorum subsp. saeculare</name>
    <dbReference type="NCBI Taxonomy" id="78257"/>
    <lineage>
        <taxon>Bacteria</taxon>
        <taxon>Bacillati</taxon>
        <taxon>Actinomycetota</taxon>
        <taxon>Actinomycetes</taxon>
        <taxon>Bifidobacteriales</taxon>
        <taxon>Bifidobacteriaceae</taxon>
        <taxon>Bifidobacterium</taxon>
    </lineage>
</organism>
<sequence>MGYGNVSERRRGQPDLGVSVVILALGDAACAAPDAQAADGEWSRARLWLPLVRRVKQPFAGCWALPGGGVRADESLERAAYRALESTTRLHPRYLEQLHAFSGPDRSHGGLPMVTIAHWALVGRAETHDFASDGTVRWFAEDALDSLELAFDHRRIIDHALRRLRTRIEVPSLVARLVGPTFTLRQLHDVVEAVSGQGIDLANFRRKMLASGQLEDTGRKRREGRQRPAAVYRYVAAADPWPYAWEGERLDALDPASRGTGAGEDGVADSADDALSALMPSR</sequence>
<dbReference type="CDD" id="cd18873">
    <property type="entry name" value="NUDIX_NadM_like"/>
    <property type="match status" value="1"/>
</dbReference>
<keyword evidence="4" id="KW-0378">Hydrolase</keyword>
<feature type="compositionally biased region" description="Low complexity" evidence="1">
    <location>
        <begin position="273"/>
        <end position="282"/>
    </location>
</feature>
<evidence type="ECO:0000259" key="3">
    <source>
        <dbReference type="Pfam" id="PF21906"/>
    </source>
</evidence>
<reference evidence="4" key="1">
    <citation type="submission" date="2020-08" db="EMBL/GenBank/DDBJ databases">
        <authorList>
            <person name="Cejkova D."/>
            <person name="Kubasova T."/>
            <person name="Jahodarova E."/>
            <person name="Rychlik I."/>
        </authorList>
    </citation>
    <scope>NUCLEOTIDE SEQUENCE</scope>
    <source>
        <strain evidence="4">An836</strain>
    </source>
</reference>
<proteinExistence type="predicted"/>
<dbReference type="Pfam" id="PF21906">
    <property type="entry name" value="WHD_NrtR"/>
    <property type="match status" value="1"/>
</dbReference>
<dbReference type="Proteomes" id="UP000718821">
    <property type="component" value="Unassembled WGS sequence"/>
</dbReference>
<dbReference type="EMBL" id="JACLYU010000001">
    <property type="protein sequence ID" value="MBM6698988.1"/>
    <property type="molecule type" value="Genomic_DNA"/>
</dbReference>
<evidence type="ECO:0000259" key="2">
    <source>
        <dbReference type="Pfam" id="PF00293"/>
    </source>
</evidence>
<gene>
    <name evidence="4" type="ORF">H7U32_01320</name>
</gene>
<dbReference type="Pfam" id="PF00293">
    <property type="entry name" value="NUDIX"/>
    <property type="match status" value="1"/>
</dbReference>
<dbReference type="PANTHER" id="PTHR43736:SF4">
    <property type="entry name" value="SLR1690 PROTEIN"/>
    <property type="match status" value="1"/>
</dbReference>
<dbReference type="Gene3D" id="1.10.10.10">
    <property type="entry name" value="Winged helix-like DNA-binding domain superfamily/Winged helix DNA-binding domain"/>
    <property type="match status" value="1"/>
</dbReference>
<keyword evidence="5" id="KW-1185">Reference proteome</keyword>
<dbReference type="SUPFAM" id="SSF46785">
    <property type="entry name" value="Winged helix' DNA-binding domain"/>
    <property type="match status" value="1"/>
</dbReference>
<dbReference type="PANTHER" id="PTHR43736">
    <property type="entry name" value="ADP-RIBOSE PYROPHOSPHATASE"/>
    <property type="match status" value="1"/>
</dbReference>
<dbReference type="InterPro" id="IPR015797">
    <property type="entry name" value="NUDIX_hydrolase-like_dom_sf"/>
</dbReference>
<dbReference type="InterPro" id="IPR054105">
    <property type="entry name" value="WHD_NrtR"/>
</dbReference>
<comment type="caution">
    <text evidence="4">The sequence shown here is derived from an EMBL/GenBank/DDBJ whole genome shotgun (WGS) entry which is preliminary data.</text>
</comment>
<dbReference type="Gene3D" id="3.90.79.10">
    <property type="entry name" value="Nucleoside Triphosphate Pyrophosphohydrolase"/>
    <property type="match status" value="1"/>
</dbReference>
<feature type="domain" description="Nudix hydrolase" evidence="2">
    <location>
        <begin position="51"/>
        <end position="158"/>
    </location>
</feature>
<dbReference type="InterPro" id="IPR000086">
    <property type="entry name" value="NUDIX_hydrolase_dom"/>
</dbReference>
<evidence type="ECO:0000313" key="5">
    <source>
        <dbReference type="Proteomes" id="UP000718821"/>
    </source>
</evidence>
<dbReference type="GO" id="GO:0016787">
    <property type="term" value="F:hydrolase activity"/>
    <property type="evidence" value="ECO:0007669"/>
    <property type="project" value="UniProtKB-KW"/>
</dbReference>
<reference evidence="4" key="2">
    <citation type="journal article" date="2021" name="Sci. Rep.">
        <title>The distribution of antibiotic resistance genes in chicken gut microbiota commensals.</title>
        <authorList>
            <person name="Juricova H."/>
            <person name="Matiasovicova J."/>
            <person name="Kubasova T."/>
            <person name="Cejkova D."/>
            <person name="Rychlik I."/>
        </authorList>
    </citation>
    <scope>NUCLEOTIDE SEQUENCE</scope>
    <source>
        <strain evidence="4">An836</strain>
    </source>
</reference>
<name>A0A939B909_9BIFI</name>
<feature type="region of interest" description="Disordered" evidence="1">
    <location>
        <begin position="254"/>
        <end position="282"/>
    </location>
</feature>